<dbReference type="EMBL" id="BTGU01015652">
    <property type="protein sequence ID" value="GMN72900.1"/>
    <property type="molecule type" value="Genomic_DNA"/>
</dbReference>
<evidence type="ECO:0000313" key="3">
    <source>
        <dbReference type="EMBL" id="GMN72908.1"/>
    </source>
</evidence>
<comment type="caution">
    <text evidence="4">The sequence shown here is derived from an EMBL/GenBank/DDBJ whole genome shotgun (WGS) entry which is preliminary data.</text>
</comment>
<dbReference type="EMBL" id="BTGU01015655">
    <property type="protein sequence ID" value="GMN72911.1"/>
    <property type="molecule type" value="Genomic_DNA"/>
</dbReference>
<dbReference type="AlphaFoldDB" id="A0AA88EE00"/>
<reference evidence="4" key="1">
    <citation type="submission" date="2023-07" db="EMBL/GenBank/DDBJ databases">
        <title>draft genome sequence of fig (Ficus carica).</title>
        <authorList>
            <person name="Takahashi T."/>
            <person name="Nishimura K."/>
        </authorList>
    </citation>
    <scope>NUCLEOTIDE SEQUENCE</scope>
</reference>
<dbReference type="EMBL" id="BTGU01015653">
    <property type="protein sequence ID" value="GMN72904.1"/>
    <property type="molecule type" value="Genomic_DNA"/>
</dbReference>
<protein>
    <submittedName>
        <fullName evidence="4">Uncharacterized protein</fullName>
    </submittedName>
</protein>
<sequence>MASFSAVAVREIRQGGRRSLRRRGEGKLDSRRRGMLPNGFVKLSVAAVGVRRGTTLLRRISLAGGYGGAMGDDAAAADLTRRRLAAVIWPPLR</sequence>
<dbReference type="Proteomes" id="UP001187192">
    <property type="component" value="Unassembled WGS sequence"/>
</dbReference>
<gene>
    <name evidence="1" type="ORF">TIFTF001_054804</name>
    <name evidence="2" type="ORF">TIFTF001_054805</name>
    <name evidence="3" type="ORF">TIFTF001_054806</name>
    <name evidence="4" type="ORF">TIFTF001_054807</name>
</gene>
<evidence type="ECO:0000313" key="5">
    <source>
        <dbReference type="Proteomes" id="UP001187192"/>
    </source>
</evidence>
<keyword evidence="5" id="KW-1185">Reference proteome</keyword>
<evidence type="ECO:0000313" key="2">
    <source>
        <dbReference type="EMBL" id="GMN72904.1"/>
    </source>
</evidence>
<accession>A0AA88EE00</accession>
<name>A0AA88EE00_FICCA</name>
<evidence type="ECO:0000313" key="4">
    <source>
        <dbReference type="EMBL" id="GMN72911.1"/>
    </source>
</evidence>
<dbReference type="EMBL" id="BTGU01015654">
    <property type="protein sequence ID" value="GMN72908.1"/>
    <property type="molecule type" value="Genomic_DNA"/>
</dbReference>
<proteinExistence type="predicted"/>
<organism evidence="4 5">
    <name type="scientific">Ficus carica</name>
    <name type="common">Common fig</name>
    <dbReference type="NCBI Taxonomy" id="3494"/>
    <lineage>
        <taxon>Eukaryota</taxon>
        <taxon>Viridiplantae</taxon>
        <taxon>Streptophyta</taxon>
        <taxon>Embryophyta</taxon>
        <taxon>Tracheophyta</taxon>
        <taxon>Spermatophyta</taxon>
        <taxon>Magnoliopsida</taxon>
        <taxon>eudicotyledons</taxon>
        <taxon>Gunneridae</taxon>
        <taxon>Pentapetalae</taxon>
        <taxon>rosids</taxon>
        <taxon>fabids</taxon>
        <taxon>Rosales</taxon>
        <taxon>Moraceae</taxon>
        <taxon>Ficeae</taxon>
        <taxon>Ficus</taxon>
    </lineage>
</organism>
<evidence type="ECO:0000313" key="1">
    <source>
        <dbReference type="EMBL" id="GMN72900.1"/>
    </source>
</evidence>